<evidence type="ECO:0000313" key="3">
    <source>
        <dbReference type="EMBL" id="MCW0398636.1"/>
    </source>
</evidence>
<proteinExistence type="predicted"/>
<dbReference type="Proteomes" id="UP001320843">
    <property type="component" value="Unassembled WGS sequence"/>
</dbReference>
<reference evidence="3 4" key="1">
    <citation type="submission" date="2022-06" db="EMBL/GenBank/DDBJ databases">
        <title>Dynamics of rice microbiomes reveals core vertical transmitted seed endophytes.</title>
        <authorList>
            <person name="Liao K."/>
            <person name="Zhang X."/>
        </authorList>
    </citation>
    <scope>NUCLEOTIDE SEQUENCE [LARGE SCALE GENOMIC DNA]</scope>
    <source>
        <strain evidence="3 4">YT10-10-1</strain>
    </source>
</reference>
<keyword evidence="4" id="KW-1185">Reference proteome</keyword>
<feature type="chain" id="PRO_5047530015" evidence="2">
    <location>
        <begin position="31"/>
        <end position="261"/>
    </location>
</feature>
<keyword evidence="2" id="KW-0732">Signal</keyword>
<evidence type="ECO:0000256" key="2">
    <source>
        <dbReference type="SAM" id="SignalP"/>
    </source>
</evidence>
<comment type="caution">
    <text evidence="3">The sequence shown here is derived from an EMBL/GenBank/DDBJ whole genome shotgun (WGS) entry which is preliminary data.</text>
</comment>
<feature type="region of interest" description="Disordered" evidence="1">
    <location>
        <begin position="62"/>
        <end position="82"/>
    </location>
</feature>
<evidence type="ECO:0000256" key="1">
    <source>
        <dbReference type="SAM" id="MobiDB-lite"/>
    </source>
</evidence>
<accession>A0ABT3DT08</accession>
<protein>
    <submittedName>
        <fullName evidence="3">Uncharacterized protein</fullName>
    </submittedName>
</protein>
<organism evidence="3 4">
    <name type="scientific">Xanthomonas sacchari</name>
    <dbReference type="NCBI Taxonomy" id="56458"/>
    <lineage>
        <taxon>Bacteria</taxon>
        <taxon>Pseudomonadati</taxon>
        <taxon>Pseudomonadota</taxon>
        <taxon>Gammaproteobacteria</taxon>
        <taxon>Lysobacterales</taxon>
        <taxon>Lysobacteraceae</taxon>
        <taxon>Xanthomonas</taxon>
    </lineage>
</organism>
<dbReference type="EMBL" id="JANFWR010000006">
    <property type="protein sequence ID" value="MCW0398636.1"/>
    <property type="molecule type" value="Genomic_DNA"/>
</dbReference>
<evidence type="ECO:0000313" key="4">
    <source>
        <dbReference type="Proteomes" id="UP001320843"/>
    </source>
</evidence>
<name>A0ABT3DT08_9XANT</name>
<sequence>MNKMTKAFTRIRIAGGVALLAFLLPATAFAQWEVVDNKQIDENGKNTEKLHDKLDEIYKSGLIGKSTGEKPSGEEVDKPKEKLQKVDDNYGVSTCASTTSSTPVSSEQQKTCELIQRTRNSQYNYMVAMYDITEKRLQRLRDIEKERQNIKPEQVGLLEDNTNKLIALKTLMDIDRQQTESAMFAYEKRLAFLTEVQSAGAKAAMTGQTAPSATDTGGGGLFPGWSGLGDIASKAVGGAVVLGALQAIKSDGKFHRLSIDD</sequence>
<feature type="signal peptide" evidence="2">
    <location>
        <begin position="1"/>
        <end position="30"/>
    </location>
</feature>
<feature type="compositionally biased region" description="Basic and acidic residues" evidence="1">
    <location>
        <begin position="67"/>
        <end position="82"/>
    </location>
</feature>
<gene>
    <name evidence="3" type="ORF">NB700_001192</name>
</gene>